<dbReference type="AlphaFoldDB" id="A0A0E9RQN9"/>
<evidence type="ECO:0000313" key="1">
    <source>
        <dbReference type="EMBL" id="JAH31481.1"/>
    </source>
</evidence>
<protein>
    <submittedName>
        <fullName evidence="1">Uncharacterized protein</fullName>
    </submittedName>
</protein>
<reference evidence="1" key="2">
    <citation type="journal article" date="2015" name="Fish Shellfish Immunol.">
        <title>Early steps in the European eel (Anguilla anguilla)-Vibrio vulnificus interaction in the gills: Role of the RtxA13 toxin.</title>
        <authorList>
            <person name="Callol A."/>
            <person name="Pajuelo D."/>
            <person name="Ebbesson L."/>
            <person name="Teles M."/>
            <person name="MacKenzie S."/>
            <person name="Amaro C."/>
        </authorList>
    </citation>
    <scope>NUCLEOTIDE SEQUENCE</scope>
</reference>
<sequence length="50" mass="5773">MFLLITYRSHVTIRFILEHSQGLWCSSYCAKCSNLLALESCFTFLLSVLL</sequence>
<accession>A0A0E9RQN9</accession>
<dbReference type="EMBL" id="GBXM01077096">
    <property type="protein sequence ID" value="JAH31481.1"/>
    <property type="molecule type" value="Transcribed_RNA"/>
</dbReference>
<name>A0A0E9RQN9_ANGAN</name>
<reference evidence="1" key="1">
    <citation type="submission" date="2014-11" db="EMBL/GenBank/DDBJ databases">
        <authorList>
            <person name="Amaro Gonzalez C."/>
        </authorList>
    </citation>
    <scope>NUCLEOTIDE SEQUENCE</scope>
</reference>
<organism evidence="1">
    <name type="scientific">Anguilla anguilla</name>
    <name type="common">European freshwater eel</name>
    <name type="synonym">Muraena anguilla</name>
    <dbReference type="NCBI Taxonomy" id="7936"/>
    <lineage>
        <taxon>Eukaryota</taxon>
        <taxon>Metazoa</taxon>
        <taxon>Chordata</taxon>
        <taxon>Craniata</taxon>
        <taxon>Vertebrata</taxon>
        <taxon>Euteleostomi</taxon>
        <taxon>Actinopterygii</taxon>
        <taxon>Neopterygii</taxon>
        <taxon>Teleostei</taxon>
        <taxon>Anguilliformes</taxon>
        <taxon>Anguillidae</taxon>
        <taxon>Anguilla</taxon>
    </lineage>
</organism>
<proteinExistence type="predicted"/>